<sequence>MTEYISPLSLWLVVRKRFYKSGVFVEPAWTGSHEPKIQGPVLFVSRVHAEVYAHMRNKYHSKDDSANWKIISLSDFDLLEHAHGIDGKLYCQLAFGFSMADENSMLVATGAPRVRYVPLPFDIPKKEKKITFSFNQWAFDFMNEEWASIGSSEFDKSLALVDDMSEAEASRVAKEAIAKINVGRTETGKDLWGAYDSVKESWIVGSETLYHDKSLH</sequence>
<name>A0A6L3N416_9BURK</name>
<dbReference type="EMBL" id="VZOK01000004">
    <property type="protein sequence ID" value="KAB0640674.1"/>
    <property type="molecule type" value="Genomic_DNA"/>
</dbReference>
<gene>
    <name evidence="1" type="ORF">F7R25_04035</name>
</gene>
<evidence type="ECO:0000313" key="2">
    <source>
        <dbReference type="Proteomes" id="UP000473470"/>
    </source>
</evidence>
<dbReference type="RefSeq" id="WP_150998431.1">
    <property type="nucleotide sequence ID" value="NZ_CABVPM010000001.1"/>
</dbReference>
<dbReference type="Proteomes" id="UP000473470">
    <property type="component" value="Unassembled WGS sequence"/>
</dbReference>
<accession>A0A6L3N416</accession>
<evidence type="ECO:0000313" key="1">
    <source>
        <dbReference type="EMBL" id="KAB0640674.1"/>
    </source>
</evidence>
<proteinExistence type="predicted"/>
<protein>
    <submittedName>
        <fullName evidence="1">Uncharacterized protein</fullName>
    </submittedName>
</protein>
<dbReference type="AlphaFoldDB" id="A0A6L3N416"/>
<organism evidence="1 2">
    <name type="scientific">Burkholderia stagnalis</name>
    <dbReference type="NCBI Taxonomy" id="1503054"/>
    <lineage>
        <taxon>Bacteria</taxon>
        <taxon>Pseudomonadati</taxon>
        <taxon>Pseudomonadota</taxon>
        <taxon>Betaproteobacteria</taxon>
        <taxon>Burkholderiales</taxon>
        <taxon>Burkholderiaceae</taxon>
        <taxon>Burkholderia</taxon>
        <taxon>Burkholderia cepacia complex</taxon>
    </lineage>
</organism>
<comment type="caution">
    <text evidence="1">The sequence shown here is derived from an EMBL/GenBank/DDBJ whole genome shotgun (WGS) entry which is preliminary data.</text>
</comment>
<reference evidence="1 2" key="1">
    <citation type="submission" date="2019-09" db="EMBL/GenBank/DDBJ databases">
        <title>Draft genome sequences of 48 bacterial type strains from the CCUG.</title>
        <authorList>
            <person name="Tunovic T."/>
            <person name="Pineiro-Iglesias B."/>
            <person name="Unosson C."/>
            <person name="Inganas E."/>
            <person name="Ohlen M."/>
            <person name="Cardew S."/>
            <person name="Jensie-Markopoulos S."/>
            <person name="Salva-Serra F."/>
            <person name="Jaen-Luchoro D."/>
            <person name="Karlsson R."/>
            <person name="Svensson-Stadler L."/>
            <person name="Chun J."/>
            <person name="Moore E."/>
        </authorList>
    </citation>
    <scope>NUCLEOTIDE SEQUENCE [LARGE SCALE GENOMIC DNA]</scope>
    <source>
        <strain evidence="1 2">CCUG 65686</strain>
    </source>
</reference>